<dbReference type="InterPro" id="IPR041147">
    <property type="entry name" value="GH38_C"/>
</dbReference>
<feature type="non-terminal residue" evidence="2">
    <location>
        <position position="1"/>
    </location>
</feature>
<dbReference type="EMBL" id="BARS01019133">
    <property type="protein sequence ID" value="GAF87650.1"/>
    <property type="molecule type" value="Genomic_DNA"/>
</dbReference>
<comment type="caution">
    <text evidence="2">The sequence shown here is derived from an EMBL/GenBank/DDBJ whole genome shotgun (WGS) entry which is preliminary data.</text>
</comment>
<dbReference type="Pfam" id="PF17677">
    <property type="entry name" value="Glyco_hydro38C2"/>
    <property type="match status" value="1"/>
</dbReference>
<evidence type="ECO:0000259" key="1">
    <source>
        <dbReference type="Pfam" id="PF17677"/>
    </source>
</evidence>
<evidence type="ECO:0000313" key="2">
    <source>
        <dbReference type="EMBL" id="GAF87650.1"/>
    </source>
</evidence>
<dbReference type="AlphaFoldDB" id="X0UGK6"/>
<gene>
    <name evidence="2" type="ORF">S01H1_31044</name>
</gene>
<protein>
    <recommendedName>
        <fullName evidence="1">Glycosyl hydrolases family 38 C-terminal domain-containing protein</fullName>
    </recommendedName>
</protein>
<organism evidence="2">
    <name type="scientific">marine sediment metagenome</name>
    <dbReference type="NCBI Taxonomy" id="412755"/>
    <lineage>
        <taxon>unclassified sequences</taxon>
        <taxon>metagenomes</taxon>
        <taxon>ecological metagenomes</taxon>
    </lineage>
</organism>
<feature type="domain" description="Glycosyl hydrolases family 38 C-terminal" evidence="1">
    <location>
        <begin position="9"/>
        <end position="76"/>
    </location>
</feature>
<sequence length="80" mass="9157">LFKINPSAVMATSIKPSRDKKAIMVRLFNASGRQEIVRLKWGTLKPSTVYFSNPYEEQGSEADFSFKMPAYAIRTLRLEK</sequence>
<dbReference type="Gene3D" id="2.60.40.2220">
    <property type="match status" value="1"/>
</dbReference>
<reference evidence="2" key="1">
    <citation type="journal article" date="2014" name="Front. Microbiol.">
        <title>High frequency of phylogenetically diverse reductive dehalogenase-homologous genes in deep subseafloor sedimentary metagenomes.</title>
        <authorList>
            <person name="Kawai M."/>
            <person name="Futagami T."/>
            <person name="Toyoda A."/>
            <person name="Takaki Y."/>
            <person name="Nishi S."/>
            <person name="Hori S."/>
            <person name="Arai W."/>
            <person name="Tsubouchi T."/>
            <person name="Morono Y."/>
            <person name="Uchiyama I."/>
            <person name="Ito T."/>
            <person name="Fujiyama A."/>
            <person name="Inagaki F."/>
            <person name="Takami H."/>
        </authorList>
    </citation>
    <scope>NUCLEOTIDE SEQUENCE</scope>
    <source>
        <strain evidence="2">Expedition CK06-06</strain>
    </source>
</reference>
<accession>X0UGK6</accession>
<proteinExistence type="predicted"/>
<name>X0UGK6_9ZZZZ</name>